<dbReference type="InterPro" id="IPR051908">
    <property type="entry name" value="Ribosomal_N-acetyltransferase"/>
</dbReference>
<feature type="domain" description="N-acetyltransferase" evidence="1">
    <location>
        <begin position="6"/>
        <end position="177"/>
    </location>
</feature>
<dbReference type="GO" id="GO:1990189">
    <property type="term" value="F:protein N-terminal-serine acetyltransferase activity"/>
    <property type="evidence" value="ECO:0007669"/>
    <property type="project" value="TreeGrafter"/>
</dbReference>
<evidence type="ECO:0000313" key="3">
    <source>
        <dbReference type="Proteomes" id="UP000278962"/>
    </source>
</evidence>
<evidence type="ECO:0000259" key="1">
    <source>
        <dbReference type="PROSITE" id="PS51186"/>
    </source>
</evidence>
<dbReference type="SUPFAM" id="SSF55729">
    <property type="entry name" value="Acyl-CoA N-acyltransferases (Nat)"/>
    <property type="match status" value="1"/>
</dbReference>
<keyword evidence="3" id="KW-1185">Reference proteome</keyword>
<dbReference type="PROSITE" id="PS51186">
    <property type="entry name" value="GNAT"/>
    <property type="match status" value="1"/>
</dbReference>
<dbReference type="PANTHER" id="PTHR43441">
    <property type="entry name" value="RIBOSOMAL-PROTEIN-SERINE ACETYLTRANSFERASE"/>
    <property type="match status" value="1"/>
</dbReference>
<evidence type="ECO:0000313" key="2">
    <source>
        <dbReference type="EMBL" id="RKQ91171.1"/>
    </source>
</evidence>
<accession>A0A660LEK2</accession>
<dbReference type="InterPro" id="IPR016181">
    <property type="entry name" value="Acyl_CoA_acyltransferase"/>
</dbReference>
<gene>
    <name evidence="2" type="ORF">C8N24_0991</name>
</gene>
<dbReference type="PANTHER" id="PTHR43441:SF11">
    <property type="entry name" value="RIBOSOMAL-PROTEIN-SERINE ACETYLTRANSFERASE"/>
    <property type="match status" value="1"/>
</dbReference>
<reference evidence="2 3" key="1">
    <citation type="submission" date="2018-10" db="EMBL/GenBank/DDBJ databases">
        <title>Genomic Encyclopedia of Archaeal and Bacterial Type Strains, Phase II (KMG-II): from individual species to whole genera.</title>
        <authorList>
            <person name="Goeker M."/>
        </authorList>
    </citation>
    <scope>NUCLEOTIDE SEQUENCE [LARGE SCALE GENOMIC DNA]</scope>
    <source>
        <strain evidence="2 3">DSM 14954</strain>
    </source>
</reference>
<protein>
    <submittedName>
        <fullName evidence="2">Ribosomal-protein-alanine N-acetyltransferase</fullName>
    </submittedName>
</protein>
<name>A0A660LEK2_9ACTN</name>
<dbReference type="Proteomes" id="UP000278962">
    <property type="component" value="Unassembled WGS sequence"/>
</dbReference>
<sequence length="194" mass="21459">MSGPRLTLRYPAAEDAPRLFDLASNPLVTRWFSWGPYAEVGQAEAWIAAQASKRESGEIMDFVVDSPDGVLGVTGLTEVSKRDRRATVGSWMGEPHWGSGANSEAKALISGLAFRRLGAERLTAWANTRNGRSQRALERVGFRREGVLRAWHRHGDEMHDVVVFALVRDVWERSPLAQVPVRIEGTPPPSFVLG</sequence>
<dbReference type="AlphaFoldDB" id="A0A660LEK2"/>
<dbReference type="GO" id="GO:0005737">
    <property type="term" value="C:cytoplasm"/>
    <property type="evidence" value="ECO:0007669"/>
    <property type="project" value="TreeGrafter"/>
</dbReference>
<keyword evidence="2" id="KW-0808">Transferase</keyword>
<dbReference type="Pfam" id="PF13302">
    <property type="entry name" value="Acetyltransf_3"/>
    <property type="match status" value="1"/>
</dbReference>
<dbReference type="EMBL" id="RBIL01000001">
    <property type="protein sequence ID" value="RKQ91171.1"/>
    <property type="molecule type" value="Genomic_DNA"/>
</dbReference>
<dbReference type="GO" id="GO:0008999">
    <property type="term" value="F:protein-N-terminal-alanine acetyltransferase activity"/>
    <property type="evidence" value="ECO:0007669"/>
    <property type="project" value="TreeGrafter"/>
</dbReference>
<proteinExistence type="predicted"/>
<dbReference type="InterPro" id="IPR000182">
    <property type="entry name" value="GNAT_dom"/>
</dbReference>
<dbReference type="Gene3D" id="3.40.630.30">
    <property type="match status" value="1"/>
</dbReference>
<dbReference type="RefSeq" id="WP_245971762.1">
    <property type="nucleotide sequence ID" value="NZ_RBIL01000001.1"/>
</dbReference>
<comment type="caution">
    <text evidence="2">The sequence shown here is derived from an EMBL/GenBank/DDBJ whole genome shotgun (WGS) entry which is preliminary data.</text>
</comment>
<organism evidence="2 3">
    <name type="scientific">Solirubrobacter pauli</name>
    <dbReference type="NCBI Taxonomy" id="166793"/>
    <lineage>
        <taxon>Bacteria</taxon>
        <taxon>Bacillati</taxon>
        <taxon>Actinomycetota</taxon>
        <taxon>Thermoleophilia</taxon>
        <taxon>Solirubrobacterales</taxon>
        <taxon>Solirubrobacteraceae</taxon>
        <taxon>Solirubrobacter</taxon>
    </lineage>
</organism>